<dbReference type="Proteomes" id="UP000216361">
    <property type="component" value="Unassembled WGS sequence"/>
</dbReference>
<dbReference type="RefSeq" id="WP_094407798.1">
    <property type="nucleotide sequence ID" value="NZ_BMJZ01000009.1"/>
</dbReference>
<name>A0A255XUH7_9PROT</name>
<comment type="caution">
    <text evidence="1">The sequence shown here is derived from an EMBL/GenBank/DDBJ whole genome shotgun (WGS) entry which is preliminary data.</text>
</comment>
<dbReference type="Gene3D" id="3.60.21.10">
    <property type="match status" value="1"/>
</dbReference>
<keyword evidence="2" id="KW-1185">Reference proteome</keyword>
<sequence>MVESERFARLKGPATLWVVAAVHGDAARLGRLHAALAPQLRLGDRLIYTGNLIGIGGDTLATFEEMLAFRRWFLARPAAIVSDFIYLRGAQEEMWSKLLQLHFAPNPRDVLDWLIAQGAGATLAAYGGSAAEGHAASREGAVSLARWTAALRAAQNARPGHAALLTGVKRAAFTDPAAVLVVHSGLDPDKRLAEQKDAFWWDTKGFSRLAARGTPFEGFARIVRGFDRSAPGLVEAGATLTLDGGCGRGGPLLALGLRPDGHIVATLSSDA</sequence>
<proteinExistence type="predicted"/>
<dbReference type="SUPFAM" id="SSF56300">
    <property type="entry name" value="Metallo-dependent phosphatases"/>
    <property type="match status" value="1"/>
</dbReference>
<protein>
    <recommendedName>
        <fullName evidence="3">Calcineurin-like phosphoesterase domain-containing protein</fullName>
    </recommendedName>
</protein>
<accession>A0A255XUH7</accession>
<dbReference type="OrthoDB" id="9807890at2"/>
<organism evidence="1 2">
    <name type="scientific">Elstera cyanobacteriorum</name>
    <dbReference type="NCBI Taxonomy" id="2022747"/>
    <lineage>
        <taxon>Bacteria</taxon>
        <taxon>Pseudomonadati</taxon>
        <taxon>Pseudomonadota</taxon>
        <taxon>Alphaproteobacteria</taxon>
        <taxon>Rhodospirillales</taxon>
        <taxon>Rhodospirillaceae</taxon>
        <taxon>Elstera</taxon>
    </lineage>
</organism>
<gene>
    <name evidence="1" type="ORF">CHR90_04555</name>
</gene>
<dbReference type="EMBL" id="NOXS01000027">
    <property type="protein sequence ID" value="OYQ20646.1"/>
    <property type="molecule type" value="Genomic_DNA"/>
</dbReference>
<dbReference type="InterPro" id="IPR029052">
    <property type="entry name" value="Metallo-depent_PP-like"/>
</dbReference>
<evidence type="ECO:0000313" key="2">
    <source>
        <dbReference type="Proteomes" id="UP000216361"/>
    </source>
</evidence>
<evidence type="ECO:0000313" key="1">
    <source>
        <dbReference type="EMBL" id="OYQ20646.1"/>
    </source>
</evidence>
<dbReference type="AlphaFoldDB" id="A0A255XUH7"/>
<evidence type="ECO:0008006" key="3">
    <source>
        <dbReference type="Google" id="ProtNLM"/>
    </source>
</evidence>
<reference evidence="1 2" key="1">
    <citation type="submission" date="2017-07" db="EMBL/GenBank/DDBJ databases">
        <title>Elstera cyanobacteriorum sp. nov., a novel bacterium isolated from cyanobacterial aggregates in a eutrophic lake.</title>
        <authorList>
            <person name="Cai H."/>
        </authorList>
    </citation>
    <scope>NUCLEOTIDE SEQUENCE [LARGE SCALE GENOMIC DNA]</scope>
    <source>
        <strain evidence="1 2">TH019</strain>
    </source>
</reference>